<dbReference type="SUPFAM" id="SSF47781">
    <property type="entry name" value="RuvA domain 2-like"/>
    <property type="match status" value="2"/>
</dbReference>
<dbReference type="PROSITE" id="PS50126">
    <property type="entry name" value="S1"/>
    <property type="match status" value="1"/>
</dbReference>
<dbReference type="PANTHER" id="PTHR10724:SF10">
    <property type="entry name" value="S1 RNA-BINDING DOMAIN-CONTAINING PROTEIN 1"/>
    <property type="match status" value="1"/>
</dbReference>
<dbReference type="GO" id="GO:0006139">
    <property type="term" value="P:nucleobase-containing compound metabolic process"/>
    <property type="evidence" value="ECO:0007669"/>
    <property type="project" value="InterPro"/>
</dbReference>
<accession>A0AAV4CS15</accession>
<dbReference type="GO" id="GO:0003729">
    <property type="term" value="F:mRNA binding"/>
    <property type="evidence" value="ECO:0007669"/>
    <property type="project" value="TreeGrafter"/>
</dbReference>
<dbReference type="SUPFAM" id="SSF158832">
    <property type="entry name" value="Tex N-terminal region-like"/>
    <property type="match status" value="1"/>
</dbReference>
<evidence type="ECO:0000256" key="1">
    <source>
        <dbReference type="SAM" id="MobiDB-lite"/>
    </source>
</evidence>
<dbReference type="Pfam" id="PF09371">
    <property type="entry name" value="Tex_N"/>
    <property type="match status" value="1"/>
</dbReference>
<dbReference type="InterPro" id="IPR055179">
    <property type="entry name" value="Tex-like_central_region"/>
</dbReference>
<feature type="region of interest" description="Disordered" evidence="1">
    <location>
        <begin position="587"/>
        <end position="623"/>
    </location>
</feature>
<dbReference type="Pfam" id="PF22706">
    <property type="entry name" value="Tex_central_region"/>
    <property type="match status" value="1"/>
</dbReference>
<dbReference type="Gene3D" id="1.10.3500.10">
    <property type="entry name" value="Tex N-terminal region-like"/>
    <property type="match status" value="1"/>
</dbReference>
<dbReference type="SMART" id="SM00316">
    <property type="entry name" value="S1"/>
    <property type="match status" value="1"/>
</dbReference>
<dbReference type="SUPFAM" id="SSF53098">
    <property type="entry name" value="Ribonuclease H-like"/>
    <property type="match status" value="1"/>
</dbReference>
<dbReference type="InterPro" id="IPR010994">
    <property type="entry name" value="RuvA_2-like"/>
</dbReference>
<dbReference type="InterPro" id="IPR018974">
    <property type="entry name" value="Tex-like_N"/>
</dbReference>
<dbReference type="PANTHER" id="PTHR10724">
    <property type="entry name" value="30S RIBOSOMAL PROTEIN S1"/>
    <property type="match status" value="1"/>
</dbReference>
<dbReference type="InterPro" id="IPR023323">
    <property type="entry name" value="Tex-like_dom_sf"/>
</dbReference>
<comment type="caution">
    <text evidence="3">The sequence shown here is derived from an EMBL/GenBank/DDBJ whole genome shotgun (WGS) entry which is preliminary data.</text>
</comment>
<dbReference type="GO" id="GO:0006412">
    <property type="term" value="P:translation"/>
    <property type="evidence" value="ECO:0007669"/>
    <property type="project" value="TreeGrafter"/>
</dbReference>
<dbReference type="InterPro" id="IPR041692">
    <property type="entry name" value="HHH_9"/>
</dbReference>
<keyword evidence="4" id="KW-1185">Reference proteome</keyword>
<dbReference type="InterPro" id="IPR037027">
    <property type="entry name" value="YqgF/RNaseH-like_dom_sf"/>
</dbReference>
<name>A0AAV4CS15_9GAST</name>
<dbReference type="Proteomes" id="UP000735302">
    <property type="component" value="Unassembled WGS sequence"/>
</dbReference>
<protein>
    <submittedName>
        <fullName evidence="3">S1 RNA-binding domain-containing protein 1-like</fullName>
    </submittedName>
</protein>
<dbReference type="InterPro" id="IPR023319">
    <property type="entry name" value="Tex-like_HTH_dom_sf"/>
</dbReference>
<evidence type="ECO:0000313" key="4">
    <source>
        <dbReference type="Proteomes" id="UP000735302"/>
    </source>
</evidence>
<dbReference type="FunFam" id="3.30.420.140:FF:000001">
    <property type="entry name" value="RNA-binding transcriptional accessory protein"/>
    <property type="match status" value="1"/>
</dbReference>
<feature type="compositionally biased region" description="Basic and acidic residues" evidence="1">
    <location>
        <begin position="205"/>
        <end position="222"/>
    </location>
</feature>
<dbReference type="EMBL" id="BLXT01006926">
    <property type="protein sequence ID" value="GFO34677.1"/>
    <property type="molecule type" value="Genomic_DNA"/>
</dbReference>
<dbReference type="InterPro" id="IPR050437">
    <property type="entry name" value="Ribos_protein_bS1-like"/>
</dbReference>
<feature type="region of interest" description="Disordered" evidence="1">
    <location>
        <begin position="200"/>
        <end position="222"/>
    </location>
</feature>
<dbReference type="CDD" id="cd05685">
    <property type="entry name" value="S1_Tex"/>
    <property type="match status" value="1"/>
</dbReference>
<feature type="domain" description="S1 motif" evidence="2">
    <location>
        <begin position="727"/>
        <end position="790"/>
    </location>
</feature>
<dbReference type="AlphaFoldDB" id="A0AAV4CS15"/>
<dbReference type="InterPro" id="IPR006641">
    <property type="entry name" value="YqgF/RNaseH-like_dom"/>
</dbReference>
<dbReference type="InterPro" id="IPR012337">
    <property type="entry name" value="RNaseH-like_sf"/>
</dbReference>
<dbReference type="GO" id="GO:0003735">
    <property type="term" value="F:structural constituent of ribosome"/>
    <property type="evidence" value="ECO:0007669"/>
    <property type="project" value="TreeGrafter"/>
</dbReference>
<proteinExistence type="predicted"/>
<dbReference type="Gene3D" id="3.30.420.140">
    <property type="entry name" value="YqgF/RNase H-like domain"/>
    <property type="match status" value="1"/>
</dbReference>
<evidence type="ECO:0000259" key="2">
    <source>
        <dbReference type="PROSITE" id="PS50126"/>
    </source>
</evidence>
<dbReference type="Pfam" id="PF17674">
    <property type="entry name" value="HHH_9"/>
    <property type="match status" value="1"/>
</dbReference>
<dbReference type="Pfam" id="PF12836">
    <property type="entry name" value="HHH_3"/>
    <property type="match status" value="1"/>
</dbReference>
<gene>
    <name evidence="3" type="ORF">PoB_006118200</name>
</gene>
<sequence>MTKVQKFQTSWEPASLIADRLKLRRKSVHNVINLLDDGATIPFIARYRKEQTDNMDPEMLREVATGLEELRAVEAKIQTVHNTISKMGKMTNVLETSLKFSTSILEVESLYAPFKPGHKGTHAERARALGLEAPALKLLDGQKFELEGIIDPTKKGLESAGNVEKGIKHIIADIVSKDKEITDKARVEFHDCGVTLESSKAKTKTTQDKKGDKSDSKMKRSGADSLAQKFEQYFNFKMSVKHIKSHQVLALNRGEDLKILSIKIVIPDRGKAAIIHFILNKYLKKVQSPYCCSLIRQAVEDAYERLIEPALCRKLRSDLTSNAEKASIAVFNSNLKNLLLVSPVKNKMILGVDPGFKNGCKVAVISPTGQVMDTSVIYLHDFKSDKIMEKNKIVSMVLNHRCDIIAIGNGTACRETEAVIADLLKQGLFKPLSVVYSIVDECGASIYSVSDEAKKEFPELDPTLRGAVSIARRLQDPLAELVKIEPKHLGVGMYQHDINKIKLETALNSVVEECVSFVGVDVNTCSECLLRRIAGLNATKAKNIFEWRVKNGHFTNRQQLLSIKGLGKKAFEQCAGFIRITCHASEGPTDEPAPVSPVKDVKKGRKRKIEGDGPSSRKKKKKDITDTWNPLDCTAVHPESYDIAHKLMDYFEADSSHIGQVNFIDQFKKKATDENIKIFCEEHKAGYPTVKFISDALKQPLSYDLREGSQKPLFKQNIISAADLHSGLELTGRVLNVTHFGAFIDIGVHNNGLIHNSKMGRHKKLAVGDRVEVKVESVDVARGRIGLILQSVNSS</sequence>
<dbReference type="SMART" id="SM00732">
    <property type="entry name" value="YqgFc"/>
    <property type="match status" value="1"/>
</dbReference>
<dbReference type="Gene3D" id="1.10.10.650">
    <property type="entry name" value="RuvA domain 2-like"/>
    <property type="match status" value="1"/>
</dbReference>
<organism evidence="3 4">
    <name type="scientific">Plakobranchus ocellatus</name>
    <dbReference type="NCBI Taxonomy" id="259542"/>
    <lineage>
        <taxon>Eukaryota</taxon>
        <taxon>Metazoa</taxon>
        <taxon>Spiralia</taxon>
        <taxon>Lophotrochozoa</taxon>
        <taxon>Mollusca</taxon>
        <taxon>Gastropoda</taxon>
        <taxon>Heterobranchia</taxon>
        <taxon>Euthyneura</taxon>
        <taxon>Panpulmonata</taxon>
        <taxon>Sacoglossa</taxon>
        <taxon>Placobranchoidea</taxon>
        <taxon>Plakobranchidae</taxon>
        <taxon>Plakobranchus</taxon>
    </lineage>
</organism>
<dbReference type="SUPFAM" id="SSF50249">
    <property type="entry name" value="Nucleic acid-binding proteins"/>
    <property type="match status" value="1"/>
</dbReference>
<dbReference type="Gene3D" id="2.40.50.140">
    <property type="entry name" value="Nucleic acid-binding proteins"/>
    <property type="match status" value="1"/>
</dbReference>
<dbReference type="InterPro" id="IPR012340">
    <property type="entry name" value="NA-bd_OB-fold"/>
</dbReference>
<dbReference type="InterPro" id="IPR044146">
    <property type="entry name" value="S1_Tex"/>
</dbReference>
<dbReference type="InterPro" id="IPR032639">
    <property type="entry name" value="Tex_YqgF"/>
</dbReference>
<dbReference type="FunFam" id="1.10.10.650:FF:000001">
    <property type="entry name" value="S1 RNA-binding domain 1"/>
    <property type="match status" value="1"/>
</dbReference>
<dbReference type="Pfam" id="PF16921">
    <property type="entry name" value="Tex_YqgF"/>
    <property type="match status" value="1"/>
</dbReference>
<dbReference type="Gene3D" id="1.10.150.310">
    <property type="entry name" value="Tex RuvX-like domain-like"/>
    <property type="match status" value="1"/>
</dbReference>
<reference evidence="3 4" key="1">
    <citation type="journal article" date="2021" name="Elife">
        <title>Chloroplast acquisition without the gene transfer in kleptoplastic sea slugs, Plakobranchus ocellatus.</title>
        <authorList>
            <person name="Maeda T."/>
            <person name="Takahashi S."/>
            <person name="Yoshida T."/>
            <person name="Shimamura S."/>
            <person name="Takaki Y."/>
            <person name="Nagai Y."/>
            <person name="Toyoda A."/>
            <person name="Suzuki Y."/>
            <person name="Arimoto A."/>
            <person name="Ishii H."/>
            <person name="Satoh N."/>
            <person name="Nishiyama T."/>
            <person name="Hasebe M."/>
            <person name="Maruyama T."/>
            <person name="Minagawa J."/>
            <person name="Obokata J."/>
            <person name="Shigenobu S."/>
        </authorList>
    </citation>
    <scope>NUCLEOTIDE SEQUENCE [LARGE SCALE GENOMIC DNA]</scope>
</reference>
<dbReference type="InterPro" id="IPR003029">
    <property type="entry name" value="S1_domain"/>
</dbReference>
<dbReference type="Pfam" id="PF00575">
    <property type="entry name" value="S1"/>
    <property type="match status" value="1"/>
</dbReference>
<evidence type="ECO:0000313" key="3">
    <source>
        <dbReference type="EMBL" id="GFO34677.1"/>
    </source>
</evidence>